<dbReference type="InterPro" id="IPR036322">
    <property type="entry name" value="WD40_repeat_dom_sf"/>
</dbReference>
<dbReference type="Gene3D" id="2.130.10.10">
    <property type="entry name" value="YVTN repeat-like/Quinoprotein amine dehydrogenase"/>
    <property type="match status" value="1"/>
</dbReference>
<keyword evidence="4" id="KW-1185">Reference proteome</keyword>
<dbReference type="GO" id="GO:1905786">
    <property type="term" value="P:positive regulation of anaphase-promoting complex-dependent catabolic process"/>
    <property type="evidence" value="ECO:0007669"/>
    <property type="project" value="TreeGrafter"/>
</dbReference>
<keyword evidence="2" id="KW-0677">Repeat</keyword>
<reference evidence="3" key="2">
    <citation type="submission" date="2025-09" db="UniProtKB">
        <authorList>
            <consortium name="Ensembl"/>
        </authorList>
    </citation>
    <scope>IDENTIFICATION</scope>
</reference>
<sequence>MKTHSISMLIRMNSSMAKRQRKTSSSNISALNYFAPGKSANHLVSGCFCITGENKNKTPSWIGDNRFIPIRNSKQMDMARFLLTKRNDPVDMNNTAVSLEKQKILHFGGKPLNTPAGTLNMNGTDHITALQSVFGLKCCFCEQNFSKLQHMIFLFSGPSHLHAHPSLKGEARRGNDNLAYVGSISYHSLSCSLHSNILASEGSTSDCHIHILNMNSGSCISSLDTQSQVTAHFETLELFSTHGYTHNNATVTEGLLTPHPNCSTIMTFIRDKTIRLWNSFKVDPVKRKAKEKMGKSTNSIIYESIR</sequence>
<organism evidence="3 4">
    <name type="scientific">Mola mola</name>
    <name type="common">Ocean sunfish</name>
    <name type="synonym">Tetraodon mola</name>
    <dbReference type="NCBI Taxonomy" id="94237"/>
    <lineage>
        <taxon>Eukaryota</taxon>
        <taxon>Metazoa</taxon>
        <taxon>Chordata</taxon>
        <taxon>Craniata</taxon>
        <taxon>Vertebrata</taxon>
        <taxon>Euteleostomi</taxon>
        <taxon>Actinopterygii</taxon>
        <taxon>Neopterygii</taxon>
        <taxon>Teleostei</taxon>
        <taxon>Neoteleostei</taxon>
        <taxon>Acanthomorphata</taxon>
        <taxon>Eupercaria</taxon>
        <taxon>Tetraodontiformes</taxon>
        <taxon>Molidae</taxon>
        <taxon>Mola</taxon>
    </lineage>
</organism>
<dbReference type="InterPro" id="IPR015943">
    <property type="entry name" value="WD40/YVTN_repeat-like_dom_sf"/>
</dbReference>
<protein>
    <submittedName>
        <fullName evidence="3">Uncharacterized protein</fullName>
    </submittedName>
</protein>
<dbReference type="GO" id="GO:0010997">
    <property type="term" value="F:anaphase-promoting complex binding"/>
    <property type="evidence" value="ECO:0007669"/>
    <property type="project" value="InterPro"/>
</dbReference>
<dbReference type="GO" id="GO:0031145">
    <property type="term" value="P:anaphase-promoting complex-dependent catabolic process"/>
    <property type="evidence" value="ECO:0007669"/>
    <property type="project" value="TreeGrafter"/>
</dbReference>
<accession>A0A3Q3XD28</accession>
<dbReference type="PANTHER" id="PTHR19918">
    <property type="entry name" value="CELL DIVISION CYCLE 20 CDC20 FIZZY -RELATED"/>
    <property type="match status" value="1"/>
</dbReference>
<dbReference type="Proteomes" id="UP000261620">
    <property type="component" value="Unplaced"/>
</dbReference>
<proteinExistence type="predicted"/>
<dbReference type="GO" id="GO:0005680">
    <property type="term" value="C:anaphase-promoting complex"/>
    <property type="evidence" value="ECO:0007669"/>
    <property type="project" value="TreeGrafter"/>
</dbReference>
<dbReference type="AlphaFoldDB" id="A0A3Q3XD28"/>
<reference evidence="3" key="1">
    <citation type="submission" date="2025-08" db="UniProtKB">
        <authorList>
            <consortium name="Ensembl"/>
        </authorList>
    </citation>
    <scope>IDENTIFICATION</scope>
</reference>
<evidence type="ECO:0000256" key="1">
    <source>
        <dbReference type="ARBA" id="ARBA00022574"/>
    </source>
</evidence>
<dbReference type="SUPFAM" id="SSF50978">
    <property type="entry name" value="WD40 repeat-like"/>
    <property type="match status" value="1"/>
</dbReference>
<dbReference type="PANTHER" id="PTHR19918:SF3">
    <property type="entry name" value="CELL DIVISION CYCLE PROTEIN 20 HOMOLOG"/>
    <property type="match status" value="1"/>
</dbReference>
<dbReference type="InterPro" id="IPR033010">
    <property type="entry name" value="Cdc20/Fizzy"/>
</dbReference>
<evidence type="ECO:0000313" key="3">
    <source>
        <dbReference type="Ensembl" id="ENSMMOP00000020406.1"/>
    </source>
</evidence>
<dbReference type="GO" id="GO:1990757">
    <property type="term" value="F:ubiquitin ligase activator activity"/>
    <property type="evidence" value="ECO:0007669"/>
    <property type="project" value="TreeGrafter"/>
</dbReference>
<dbReference type="Ensembl" id="ENSMMOT00000020742.1">
    <property type="protein sequence ID" value="ENSMMOP00000020406.1"/>
    <property type="gene ID" value="ENSMMOG00000015501.1"/>
</dbReference>
<name>A0A3Q3XD28_MOLML</name>
<evidence type="ECO:0000256" key="2">
    <source>
        <dbReference type="ARBA" id="ARBA00022737"/>
    </source>
</evidence>
<keyword evidence="1" id="KW-0853">WD repeat</keyword>
<evidence type="ECO:0000313" key="4">
    <source>
        <dbReference type="Proteomes" id="UP000261620"/>
    </source>
</evidence>